<accession>A0A5B7JCW8</accession>
<dbReference type="AlphaFoldDB" id="A0A5B7JCW8"/>
<dbReference type="Proteomes" id="UP000324222">
    <property type="component" value="Unassembled WGS sequence"/>
</dbReference>
<sequence>MAVKDLPSTCICLRVDSRKVACLLQCIVGAMLREAAVSTQLHATSRTAVPSPGLSYAPFIESYTSRRILPEWERVPFAPRVIVRGH</sequence>
<gene>
    <name evidence="1" type="ORF">E2C01_087278</name>
</gene>
<dbReference type="EMBL" id="VSRR010090458">
    <property type="protein sequence ID" value="MPC92203.1"/>
    <property type="molecule type" value="Genomic_DNA"/>
</dbReference>
<protein>
    <submittedName>
        <fullName evidence="1">Uncharacterized protein</fullName>
    </submittedName>
</protein>
<evidence type="ECO:0000313" key="2">
    <source>
        <dbReference type="Proteomes" id="UP000324222"/>
    </source>
</evidence>
<proteinExistence type="predicted"/>
<reference evidence="1 2" key="1">
    <citation type="submission" date="2019-05" db="EMBL/GenBank/DDBJ databases">
        <title>Another draft genome of Portunus trituberculatus and its Hox gene families provides insights of decapod evolution.</title>
        <authorList>
            <person name="Jeong J.-H."/>
            <person name="Song I."/>
            <person name="Kim S."/>
            <person name="Choi T."/>
            <person name="Kim D."/>
            <person name="Ryu S."/>
            <person name="Kim W."/>
        </authorList>
    </citation>
    <scope>NUCLEOTIDE SEQUENCE [LARGE SCALE GENOMIC DNA]</scope>
    <source>
        <tissue evidence="1">Muscle</tissue>
    </source>
</reference>
<evidence type="ECO:0000313" key="1">
    <source>
        <dbReference type="EMBL" id="MPC92203.1"/>
    </source>
</evidence>
<organism evidence="1 2">
    <name type="scientific">Portunus trituberculatus</name>
    <name type="common">Swimming crab</name>
    <name type="synonym">Neptunus trituberculatus</name>
    <dbReference type="NCBI Taxonomy" id="210409"/>
    <lineage>
        <taxon>Eukaryota</taxon>
        <taxon>Metazoa</taxon>
        <taxon>Ecdysozoa</taxon>
        <taxon>Arthropoda</taxon>
        <taxon>Crustacea</taxon>
        <taxon>Multicrustacea</taxon>
        <taxon>Malacostraca</taxon>
        <taxon>Eumalacostraca</taxon>
        <taxon>Eucarida</taxon>
        <taxon>Decapoda</taxon>
        <taxon>Pleocyemata</taxon>
        <taxon>Brachyura</taxon>
        <taxon>Eubrachyura</taxon>
        <taxon>Portunoidea</taxon>
        <taxon>Portunidae</taxon>
        <taxon>Portuninae</taxon>
        <taxon>Portunus</taxon>
    </lineage>
</organism>
<name>A0A5B7JCW8_PORTR</name>
<comment type="caution">
    <text evidence="1">The sequence shown here is derived from an EMBL/GenBank/DDBJ whole genome shotgun (WGS) entry which is preliminary data.</text>
</comment>
<keyword evidence="2" id="KW-1185">Reference proteome</keyword>